<dbReference type="AlphaFoldDB" id="A0AAV0WE57"/>
<gene>
    <name evidence="1" type="ORF">MEUPH1_LOCUS10115</name>
</gene>
<comment type="caution">
    <text evidence="1">The sequence shown here is derived from an EMBL/GenBank/DDBJ whole genome shotgun (WGS) entry which is preliminary data.</text>
</comment>
<dbReference type="PANTHER" id="PTHR46113:SF1">
    <property type="entry name" value="PEPTIDASE M17 LEUCYL AMINOPEPTIDASE N-TERMINAL DOMAIN-CONTAINING PROTEIN"/>
    <property type="match status" value="1"/>
</dbReference>
<evidence type="ECO:0000313" key="2">
    <source>
        <dbReference type="Proteomes" id="UP001160148"/>
    </source>
</evidence>
<name>A0AAV0WE57_9HEMI</name>
<protein>
    <recommendedName>
        <fullName evidence="3">Transposase</fullName>
    </recommendedName>
</protein>
<keyword evidence="2" id="KW-1185">Reference proteome</keyword>
<sequence length="558" mass="63721">MSLSSPSSSSDSEYTHCTRIPMTLSEKKRGRTNFITPKLVAALDRCKLSVRDSVYIIQATAEALGNNVDSLVINKSSIHRCRDALRVERANKIKTNFESSVPSYITVHWDGKILPTLNVRDSGIDRLPIVLTSNNLDLLIGIPKLEKSTGKEQANAIYYALENWGVTDVVQALCCDTTASNTGRFNGACVLLEQKLGRDLLYLPCRHHIYEIILRGVFEAVLPHTTTSPDIPLFKKFRNNWNKIDISNIISGIDDLECCTALEDVRNDILHFCRAMLQNKCYRDDYKELLELSITFLNGNLDNKFKIRPPGAMHQARWMSRAIYCLKIYIFRNQYSLSSSEKNAIRDICVFIVRFYLKSWFSSTAAARAPANDLNFIKCLKQYENEHSKISKAAITKISNHLWYLTEEAAALAFFDDTLSNEIKRLMVQSLNNDGIIQPTKRLIVSFQDLGETFSEKTLASFISKNSMQFFSRFNINTDFLNDDPSTWDNQISYLRGKEIACSLNVVNDTAERAVKLMEDFHGTLTKDDKKSELLLQCIQEHRRLYPDCKKETLKKQF</sequence>
<accession>A0AAV0WE57</accession>
<proteinExistence type="predicted"/>
<reference evidence="1 2" key="1">
    <citation type="submission" date="2023-01" db="EMBL/GenBank/DDBJ databases">
        <authorList>
            <person name="Whitehead M."/>
        </authorList>
    </citation>
    <scope>NUCLEOTIDE SEQUENCE [LARGE SCALE GENOMIC DNA]</scope>
</reference>
<evidence type="ECO:0000313" key="1">
    <source>
        <dbReference type="EMBL" id="CAI6354069.1"/>
    </source>
</evidence>
<dbReference type="EMBL" id="CARXXK010000002">
    <property type="protein sequence ID" value="CAI6354069.1"/>
    <property type="molecule type" value="Genomic_DNA"/>
</dbReference>
<dbReference type="PANTHER" id="PTHR46113">
    <property type="entry name" value="SNAC DOMAIN-CONTAINING PROTEIN"/>
    <property type="match status" value="1"/>
</dbReference>
<dbReference type="Proteomes" id="UP001160148">
    <property type="component" value="Unassembled WGS sequence"/>
</dbReference>
<evidence type="ECO:0008006" key="3">
    <source>
        <dbReference type="Google" id="ProtNLM"/>
    </source>
</evidence>
<organism evidence="1 2">
    <name type="scientific">Macrosiphum euphorbiae</name>
    <name type="common">potato aphid</name>
    <dbReference type="NCBI Taxonomy" id="13131"/>
    <lineage>
        <taxon>Eukaryota</taxon>
        <taxon>Metazoa</taxon>
        <taxon>Ecdysozoa</taxon>
        <taxon>Arthropoda</taxon>
        <taxon>Hexapoda</taxon>
        <taxon>Insecta</taxon>
        <taxon>Pterygota</taxon>
        <taxon>Neoptera</taxon>
        <taxon>Paraneoptera</taxon>
        <taxon>Hemiptera</taxon>
        <taxon>Sternorrhyncha</taxon>
        <taxon>Aphidomorpha</taxon>
        <taxon>Aphidoidea</taxon>
        <taxon>Aphididae</taxon>
        <taxon>Macrosiphini</taxon>
        <taxon>Macrosiphum</taxon>
    </lineage>
</organism>